<dbReference type="SUPFAM" id="SSF56529">
    <property type="entry name" value="FAH"/>
    <property type="match status" value="1"/>
</dbReference>
<dbReference type="PANTHER" id="PTHR42796">
    <property type="entry name" value="FUMARYLACETOACETATE HYDROLASE DOMAIN-CONTAINING PROTEIN 2A-RELATED"/>
    <property type="match status" value="1"/>
</dbReference>
<protein>
    <submittedName>
        <fullName evidence="7">5-carboxymethyl-2-hydroxymuconate isomerase</fullName>
    </submittedName>
</protein>
<keyword evidence="4" id="KW-0378">Hydrolase</keyword>
<comment type="cofactor">
    <cofactor evidence="1">
        <name>Mg(2+)</name>
        <dbReference type="ChEBI" id="CHEBI:18420"/>
    </cofactor>
</comment>
<dbReference type="InterPro" id="IPR011234">
    <property type="entry name" value="Fumarylacetoacetase-like_C"/>
</dbReference>
<dbReference type="GO" id="GO:0019752">
    <property type="term" value="P:carboxylic acid metabolic process"/>
    <property type="evidence" value="ECO:0007669"/>
    <property type="project" value="UniProtKB-ARBA"/>
</dbReference>
<dbReference type="GO" id="GO:0019628">
    <property type="term" value="P:urate catabolic process"/>
    <property type="evidence" value="ECO:0007669"/>
    <property type="project" value="UniProtKB-UniPathway"/>
</dbReference>
<dbReference type="GO" id="GO:0046872">
    <property type="term" value="F:metal ion binding"/>
    <property type="evidence" value="ECO:0007669"/>
    <property type="project" value="UniProtKB-KW"/>
</dbReference>
<sequence>MKLVSFSTHQGPSFGTVRDDSVFDLGKRLNGRYADLKALIAADALDEAVQAAQGAQGDYLLAAVTLLPVIPNPGQIFCVGLNYAEHVKETHRETTEQPVIFMRLPASQVGHGQPMLRPPESQQFDYEGEIAVILGRGGRRIAEANAWNHVAGYACYNDGSVRDWQRHTTQWGPGKNFYRTGAFGPWMVTSDEIEPNALMTVVTRLNGQEVQRATTQMLIHGIAKQIAYLSTFTPLAPGDVIVTGTPGGVGAKRNPPLFMKPGDRVEVEVDRIGVLSNPIADEA</sequence>
<dbReference type="Gene3D" id="3.90.850.10">
    <property type="entry name" value="Fumarylacetoacetase-like, C-terminal domain"/>
    <property type="match status" value="1"/>
</dbReference>
<gene>
    <name evidence="7" type="ORF">WT26_25390</name>
</gene>
<proteinExistence type="inferred from homology"/>
<organism evidence="7 8">
    <name type="scientific">Burkholderia cepacia</name>
    <name type="common">Pseudomonas cepacia</name>
    <dbReference type="NCBI Taxonomy" id="292"/>
    <lineage>
        <taxon>Bacteria</taxon>
        <taxon>Pseudomonadati</taxon>
        <taxon>Pseudomonadota</taxon>
        <taxon>Betaproteobacteria</taxon>
        <taxon>Burkholderiales</taxon>
        <taxon>Burkholderiaceae</taxon>
        <taxon>Burkholderia</taxon>
        <taxon>Burkholderia cepacia complex</taxon>
    </lineage>
</organism>
<dbReference type="GO" id="GO:0016853">
    <property type="term" value="F:isomerase activity"/>
    <property type="evidence" value="ECO:0007669"/>
    <property type="project" value="UniProtKB-KW"/>
</dbReference>
<name>A0A1B4PZC5_BURCE</name>
<evidence type="ECO:0000256" key="5">
    <source>
        <dbReference type="ARBA" id="ARBA00022842"/>
    </source>
</evidence>
<evidence type="ECO:0000313" key="7">
    <source>
        <dbReference type="EMBL" id="AOK19270.1"/>
    </source>
</evidence>
<dbReference type="InterPro" id="IPR051121">
    <property type="entry name" value="FAH"/>
</dbReference>
<dbReference type="PANTHER" id="PTHR42796:SF4">
    <property type="entry name" value="FUMARYLACETOACETATE HYDROLASE DOMAIN-CONTAINING PROTEIN 2A"/>
    <property type="match status" value="1"/>
</dbReference>
<feature type="domain" description="Fumarylacetoacetase-like C-terminal" evidence="6">
    <location>
        <begin position="75"/>
        <end position="279"/>
    </location>
</feature>
<comment type="similarity">
    <text evidence="2">Belongs to the FAH family.</text>
</comment>
<evidence type="ECO:0000259" key="6">
    <source>
        <dbReference type="Pfam" id="PF01557"/>
    </source>
</evidence>
<dbReference type="RefSeq" id="WP_060292784.1">
    <property type="nucleotide sequence ID" value="NZ_CP013444.1"/>
</dbReference>
<dbReference type="EMBL" id="CP013444">
    <property type="protein sequence ID" value="AOK19270.1"/>
    <property type="molecule type" value="Genomic_DNA"/>
</dbReference>
<dbReference type="Pfam" id="PF01557">
    <property type="entry name" value="FAA_hydrolase"/>
    <property type="match status" value="1"/>
</dbReference>
<reference evidence="7 8" key="1">
    <citation type="submission" date="2015-12" db="EMBL/GenBank/DDBJ databases">
        <title>Diversity of Burkholderia near neighbor genomes.</title>
        <authorList>
            <person name="Sahl J."/>
            <person name="Wagner D."/>
            <person name="Keim P."/>
        </authorList>
    </citation>
    <scope>NUCLEOTIDE SEQUENCE [LARGE SCALE GENOMIC DNA]</scope>
    <source>
        <strain evidence="7 8">MSMB1184WGS</strain>
    </source>
</reference>
<evidence type="ECO:0000256" key="1">
    <source>
        <dbReference type="ARBA" id="ARBA00001946"/>
    </source>
</evidence>
<evidence type="ECO:0000313" key="8">
    <source>
        <dbReference type="Proteomes" id="UP000094776"/>
    </source>
</evidence>
<dbReference type="UniPathway" id="UPA00394"/>
<accession>A0A1B4PZC5</accession>
<dbReference type="AlphaFoldDB" id="A0A1B4PZC5"/>
<evidence type="ECO:0000256" key="4">
    <source>
        <dbReference type="ARBA" id="ARBA00022801"/>
    </source>
</evidence>
<dbReference type="GO" id="GO:0016787">
    <property type="term" value="F:hydrolase activity"/>
    <property type="evidence" value="ECO:0007669"/>
    <property type="project" value="UniProtKB-KW"/>
</dbReference>
<dbReference type="InterPro" id="IPR036663">
    <property type="entry name" value="Fumarylacetoacetase_C_sf"/>
</dbReference>
<keyword evidence="7" id="KW-0413">Isomerase</keyword>
<evidence type="ECO:0000256" key="3">
    <source>
        <dbReference type="ARBA" id="ARBA00022723"/>
    </source>
</evidence>
<keyword evidence="3" id="KW-0479">Metal-binding</keyword>
<dbReference type="Proteomes" id="UP000094776">
    <property type="component" value="Chromosome 2"/>
</dbReference>
<evidence type="ECO:0000256" key="2">
    <source>
        <dbReference type="ARBA" id="ARBA00010211"/>
    </source>
</evidence>
<dbReference type="FunFam" id="3.90.850.10:FF:000002">
    <property type="entry name" value="2-hydroxyhepta-2,4-diene-1,7-dioate isomerase"/>
    <property type="match status" value="1"/>
</dbReference>
<keyword evidence="5" id="KW-0460">Magnesium</keyword>